<dbReference type="EMBL" id="FKBS01000014">
    <property type="protein sequence ID" value="SAI20220.1"/>
    <property type="molecule type" value="Genomic_DNA"/>
</dbReference>
<gene>
    <name evidence="4" type="primary">ycdW2</name>
    <name evidence="4" type="ORF">SAMEA1982600_01635</name>
</gene>
<evidence type="ECO:0000256" key="1">
    <source>
        <dbReference type="ARBA" id="ARBA00023002"/>
    </source>
</evidence>
<dbReference type="EC" id="1.1.1.79" evidence="4"/>
<sequence length="312" mass="33372">MRITVNSGGPQALEEWRGHFRACDPAIEVVGWDEAQGDPAGIVYALVWAPEAGRLAALPDLKLVISAGAGVDNILADPLLPPGLPIARMITDSTAGVMSEYVLTATLMLIRQARRMALNQADRRWQTLDAPPRIAEVRVGVMGLGQLGAPTAQRLAGIGFQVAGWSRGRAALPGVQAYAGPDELAAFLARTDVLVCLLPSTDATRGILNAGTFAGLPRGACVINAGRGDHLLVPDLLAALDNGQLNGAVLDVFDVEPLPAESPLWQHPGITVTPHYGSTPDRRERARKAADMMRRWEHGLPLPQLYDRQRGY</sequence>
<dbReference type="CDD" id="cd12164">
    <property type="entry name" value="GDH_like_2"/>
    <property type="match status" value="1"/>
</dbReference>
<evidence type="ECO:0000256" key="2">
    <source>
        <dbReference type="ARBA" id="ARBA00023027"/>
    </source>
</evidence>
<keyword evidence="1 4" id="KW-0560">Oxidoreductase</keyword>
<reference evidence="4 5" key="1">
    <citation type="submission" date="2016-03" db="EMBL/GenBank/DDBJ databases">
        <authorList>
            <consortium name="Pathogen Informatics"/>
        </authorList>
    </citation>
    <scope>NUCLEOTIDE SEQUENCE [LARGE SCALE GENOMIC DNA]</scope>
    <source>
        <strain evidence="4 5">NCTC13364</strain>
    </source>
</reference>
<evidence type="ECO:0000313" key="4">
    <source>
        <dbReference type="EMBL" id="SAI20220.1"/>
    </source>
</evidence>
<feature type="domain" description="D-isomer specific 2-hydroxyacid dehydrogenase NAD-binding" evidence="3">
    <location>
        <begin position="104"/>
        <end position="277"/>
    </location>
</feature>
<dbReference type="InterPro" id="IPR006140">
    <property type="entry name" value="D-isomer_DH_NAD-bd"/>
</dbReference>
<evidence type="ECO:0000313" key="5">
    <source>
        <dbReference type="Proteomes" id="UP000077037"/>
    </source>
</evidence>
<dbReference type="GO" id="GO:0030267">
    <property type="term" value="F:glyoxylate reductase (NADPH) activity"/>
    <property type="evidence" value="ECO:0007669"/>
    <property type="project" value="UniProtKB-EC"/>
</dbReference>
<dbReference type="SUPFAM" id="SSF52283">
    <property type="entry name" value="Formate/glycerate dehydrogenase catalytic domain-like"/>
    <property type="match status" value="1"/>
</dbReference>
<proteinExistence type="predicted"/>
<dbReference type="InterPro" id="IPR036291">
    <property type="entry name" value="NAD(P)-bd_dom_sf"/>
</dbReference>
<dbReference type="RefSeq" id="WP_066410525.1">
    <property type="nucleotide sequence ID" value="NZ_FKBS01000014.1"/>
</dbReference>
<dbReference type="Gene3D" id="3.40.50.720">
    <property type="entry name" value="NAD(P)-binding Rossmann-like Domain"/>
    <property type="match status" value="2"/>
</dbReference>
<dbReference type="PANTHER" id="PTHR43333:SF1">
    <property type="entry name" value="D-ISOMER SPECIFIC 2-HYDROXYACID DEHYDROGENASE NAD-BINDING DOMAIN-CONTAINING PROTEIN"/>
    <property type="match status" value="1"/>
</dbReference>
<dbReference type="Pfam" id="PF02826">
    <property type="entry name" value="2-Hacid_dh_C"/>
    <property type="match status" value="1"/>
</dbReference>
<dbReference type="SUPFAM" id="SSF51735">
    <property type="entry name" value="NAD(P)-binding Rossmann-fold domains"/>
    <property type="match status" value="1"/>
</dbReference>
<dbReference type="Proteomes" id="UP000077037">
    <property type="component" value="Unassembled WGS sequence"/>
</dbReference>
<dbReference type="OrthoDB" id="9787219at2"/>
<accession>A0A157NGL1</accession>
<evidence type="ECO:0000259" key="3">
    <source>
        <dbReference type="Pfam" id="PF02826"/>
    </source>
</evidence>
<organism evidence="4 5">
    <name type="scientific">Bordetella ansorpii</name>
    <dbReference type="NCBI Taxonomy" id="288768"/>
    <lineage>
        <taxon>Bacteria</taxon>
        <taxon>Pseudomonadati</taxon>
        <taxon>Pseudomonadota</taxon>
        <taxon>Betaproteobacteria</taxon>
        <taxon>Burkholderiales</taxon>
        <taxon>Alcaligenaceae</taxon>
        <taxon>Bordetella</taxon>
    </lineage>
</organism>
<name>A0A157NGL1_9BORD</name>
<dbReference type="GO" id="GO:0051287">
    <property type="term" value="F:NAD binding"/>
    <property type="evidence" value="ECO:0007669"/>
    <property type="project" value="InterPro"/>
</dbReference>
<dbReference type="AlphaFoldDB" id="A0A157NGL1"/>
<protein>
    <submittedName>
        <fullName evidence="4">2-hydroxyacid dehydrogenase</fullName>
        <ecNumber evidence="4">1.1.1.79</ecNumber>
    </submittedName>
</protein>
<keyword evidence="2" id="KW-0520">NAD</keyword>
<dbReference type="PANTHER" id="PTHR43333">
    <property type="entry name" value="2-HACID_DH_C DOMAIN-CONTAINING PROTEIN"/>
    <property type="match status" value="1"/>
</dbReference>